<dbReference type="Proteomes" id="UP000026999">
    <property type="component" value="Segment"/>
</dbReference>
<dbReference type="RefSeq" id="YP_009042539.1">
    <property type="nucleotide sequence ID" value="NC_024355.1"/>
</dbReference>
<organism evidence="1 2">
    <name type="scientific">Staphylococcus phage 6ec</name>
    <dbReference type="NCBI Taxonomy" id="1500386"/>
    <lineage>
        <taxon>Viruses</taxon>
        <taxon>Duplodnaviria</taxon>
        <taxon>Heunggongvirae</taxon>
        <taxon>Uroviricota</taxon>
        <taxon>Caudoviricetes</taxon>
        <taxon>Sextaecvirus</taxon>
        <taxon>Sextaecvirus sextaec</taxon>
    </lineage>
</organism>
<keyword evidence="2" id="KW-1185">Reference proteome</keyword>
<evidence type="ECO:0000313" key="2">
    <source>
        <dbReference type="Proteomes" id="UP000026999"/>
    </source>
</evidence>
<proteinExistence type="predicted"/>
<sequence length="73" mass="8683">MFTDFYVIGYKKLNGEYLYFSVDDNGNKRWITNIIDAVWFNIEQDAKRFADNSSFVVKDYEIITVEEPESEHC</sequence>
<dbReference type="OrthoDB" id="34362at10239"/>
<dbReference type="EMBL" id="KJ804259">
    <property type="protein sequence ID" value="AIA64060.1"/>
    <property type="molecule type" value="Genomic_DNA"/>
</dbReference>
<gene>
    <name evidence="1" type="ORF">PHAGE6E_34</name>
</gene>
<protein>
    <submittedName>
        <fullName evidence="1">Uncharacterized protein</fullName>
    </submittedName>
</protein>
<dbReference type="GeneID" id="19685776"/>
<dbReference type="KEGG" id="vg:19685776"/>
<reference evidence="1 2" key="1">
    <citation type="journal article" date="2014" name="Genome Announc.">
        <title>Complete Genome Sequence of a Staphylococcus epidermidis Bacteriophage Isolated from the Anterior Nares of Humans.</title>
        <authorList>
            <person name="Aswani V.H."/>
            <person name="Tremblay D.M."/>
            <person name="Moineau S."/>
            <person name="Shukla S.K."/>
        </authorList>
    </citation>
    <scope>NUCLEOTIDE SEQUENCE [LARGE SCALE GENOMIC DNA]</scope>
</reference>
<accession>A0A060AB34</accession>
<evidence type="ECO:0000313" key="1">
    <source>
        <dbReference type="EMBL" id="AIA64060.1"/>
    </source>
</evidence>
<name>A0A060AB34_9CAUD</name>